<comment type="caution">
    <text evidence="1">The sequence shown here is derived from an EMBL/GenBank/DDBJ whole genome shotgun (WGS) entry which is preliminary data.</text>
</comment>
<protein>
    <submittedName>
        <fullName evidence="1">Uncharacterized protein</fullName>
    </submittedName>
</protein>
<feature type="non-terminal residue" evidence="1">
    <location>
        <position position="65"/>
    </location>
</feature>
<reference evidence="1" key="2">
    <citation type="submission" date="2021-01" db="EMBL/GenBank/DDBJ databases">
        <authorList>
            <person name="Vargas Peralta D."/>
        </authorList>
    </citation>
    <scope>NUCLEOTIDE SEQUENCE</scope>
    <source>
        <strain evidence="1">A3</strain>
    </source>
</reference>
<evidence type="ECO:0000313" key="2">
    <source>
        <dbReference type="Proteomes" id="UP000696310"/>
    </source>
</evidence>
<reference evidence="1" key="1">
    <citation type="journal article" date="2021" name="bioRxiv">
        <title>Identification of Pectobacterium species isolated from the soft rot of tetecho (Neobuxbaumia tetetzo), a columnar cactus, and associated metagenomics.</title>
        <authorList>
            <person name="Vargas-Peralta D."/>
            <person name="Narvaez-Barragan D.A."/>
            <person name="de Sandozequi A."/>
            <person name="Romero-Gutierrez M.F."/>
            <person name="Segovia L."/>
            <person name="Martinez-Anaya C."/>
            <person name="Alcaraz L.D."/>
            <person name="de la Torre Almaraz R."/>
        </authorList>
    </citation>
    <scope>NUCLEOTIDE SEQUENCE</scope>
    <source>
        <strain evidence="1">A3</strain>
    </source>
</reference>
<dbReference type="Proteomes" id="UP000696310">
    <property type="component" value="Unassembled WGS sequence"/>
</dbReference>
<gene>
    <name evidence="1" type="ORF">IM880_08105</name>
</gene>
<proteinExistence type="predicted"/>
<dbReference type="AlphaFoldDB" id="A0AAW4NYD7"/>
<name>A0AAW4NYD7_9GAMM</name>
<sequence length="65" mass="6783">MSVCQKLSSVSITSLPRSTITDCPVLKPSSSSHSYAAVSDGTVVAGYGEQVQDIATLSRDVEHAN</sequence>
<dbReference type="EMBL" id="JAESHX010000036">
    <property type="protein sequence ID" value="MBW5892170.1"/>
    <property type="molecule type" value="Genomic_DNA"/>
</dbReference>
<evidence type="ECO:0000313" key="1">
    <source>
        <dbReference type="EMBL" id="MBW5892170.1"/>
    </source>
</evidence>
<organism evidence="1 2">
    <name type="scientific">Pectobacterium polaris</name>
    <dbReference type="NCBI Taxonomy" id="2042057"/>
    <lineage>
        <taxon>Bacteria</taxon>
        <taxon>Pseudomonadati</taxon>
        <taxon>Pseudomonadota</taxon>
        <taxon>Gammaproteobacteria</taxon>
        <taxon>Enterobacterales</taxon>
        <taxon>Pectobacteriaceae</taxon>
        <taxon>Pectobacterium</taxon>
    </lineage>
</organism>
<accession>A0AAW4NYD7</accession>